<evidence type="ECO:0008006" key="3">
    <source>
        <dbReference type="Google" id="ProtNLM"/>
    </source>
</evidence>
<evidence type="ECO:0000313" key="2">
    <source>
        <dbReference type="Proteomes" id="UP001595829"/>
    </source>
</evidence>
<accession>A0ABV9XFD1</accession>
<dbReference type="RefSeq" id="WP_345686943.1">
    <property type="nucleotide sequence ID" value="NZ_BAABIT010000001.1"/>
</dbReference>
<sequence>MTTASAVSAPSGAPLSGHPAWGAEHAADIAALAARYAERFTWYGRLLDARGVRGSGRLRDLPVVDPGLLTEHYYTAEHPHLPDASAYHTSGTSTGRRKRILYSPADDDAYVAQRKALFQDFAGDLAAGSTAVADLGTGHAAASARRIFEEMGFLARDIDFQLPVEQHVERLNAWQPDVLFTMPMILDRLMRSPGLRIAPRRIMVVGDLAPENWRRRVAGHFGIGYGDVLDLFGSIEIGAIAHHNARTGLYHFHDHILPEVVPPQELYADEPGGTAGGGSGALLLTSFTRAYFPALRYVTGDMISGLRTLTVDGRTVYAFERIEGRLGGDFKHGERISNHDVCSAMAEVFPGAPFEVANDDGLRIRVVREHVTDEELTAVRRLLRAASPDVAQMIDSGLVGDIDVVAVPADAIRSDHAKRRFDVKEG</sequence>
<gene>
    <name evidence="1" type="ORF">ACFPM3_17750</name>
</gene>
<dbReference type="PANTHER" id="PTHR43845">
    <property type="entry name" value="BLR5969 PROTEIN"/>
    <property type="match status" value="1"/>
</dbReference>
<evidence type="ECO:0000313" key="1">
    <source>
        <dbReference type="EMBL" id="MFC5023981.1"/>
    </source>
</evidence>
<dbReference type="Proteomes" id="UP001595829">
    <property type="component" value="Unassembled WGS sequence"/>
</dbReference>
<name>A0ABV9XFD1_9ACTN</name>
<reference evidence="2" key="1">
    <citation type="journal article" date="2019" name="Int. J. Syst. Evol. Microbiol.">
        <title>The Global Catalogue of Microorganisms (GCM) 10K type strain sequencing project: providing services to taxonomists for standard genome sequencing and annotation.</title>
        <authorList>
            <consortium name="The Broad Institute Genomics Platform"/>
            <consortium name="The Broad Institute Genome Sequencing Center for Infectious Disease"/>
            <person name="Wu L."/>
            <person name="Ma J."/>
        </authorList>
    </citation>
    <scope>NUCLEOTIDE SEQUENCE [LARGE SCALE GENOMIC DNA]</scope>
    <source>
        <strain evidence="2">CGMCC 4.1648</strain>
    </source>
</reference>
<dbReference type="SUPFAM" id="SSF56801">
    <property type="entry name" value="Acetyl-CoA synthetase-like"/>
    <property type="match status" value="1"/>
</dbReference>
<keyword evidence="2" id="KW-1185">Reference proteome</keyword>
<dbReference type="Gene3D" id="3.40.50.12780">
    <property type="entry name" value="N-terminal domain of ligase-like"/>
    <property type="match status" value="1"/>
</dbReference>
<comment type="caution">
    <text evidence="1">The sequence shown here is derived from an EMBL/GenBank/DDBJ whole genome shotgun (WGS) entry which is preliminary data.</text>
</comment>
<organism evidence="1 2">
    <name type="scientific">Streptomyces coeruleoprunus</name>
    <dbReference type="NCBI Taxonomy" id="285563"/>
    <lineage>
        <taxon>Bacteria</taxon>
        <taxon>Bacillati</taxon>
        <taxon>Actinomycetota</taxon>
        <taxon>Actinomycetes</taxon>
        <taxon>Kitasatosporales</taxon>
        <taxon>Streptomycetaceae</taxon>
        <taxon>Streptomyces</taxon>
    </lineage>
</organism>
<protein>
    <recommendedName>
        <fullName evidence="3">CoF synthetase</fullName>
    </recommendedName>
</protein>
<dbReference type="PANTHER" id="PTHR43845:SF1">
    <property type="entry name" value="BLR5969 PROTEIN"/>
    <property type="match status" value="1"/>
</dbReference>
<proteinExistence type="predicted"/>
<dbReference type="InterPro" id="IPR042099">
    <property type="entry name" value="ANL_N_sf"/>
</dbReference>
<dbReference type="EMBL" id="JBHSJD010000013">
    <property type="protein sequence ID" value="MFC5023981.1"/>
    <property type="molecule type" value="Genomic_DNA"/>
</dbReference>